<dbReference type="PROSITE" id="PS50850">
    <property type="entry name" value="MFS"/>
    <property type="match status" value="1"/>
</dbReference>
<feature type="transmembrane region" description="Helical" evidence="7">
    <location>
        <begin position="309"/>
        <end position="331"/>
    </location>
</feature>
<name>A0A9P4IR86_9PEZI</name>
<dbReference type="Proteomes" id="UP000799439">
    <property type="component" value="Unassembled WGS sequence"/>
</dbReference>
<protein>
    <submittedName>
        <fullName evidence="9">MFS transporter</fullName>
    </submittedName>
</protein>
<feature type="transmembrane region" description="Helical" evidence="7">
    <location>
        <begin position="401"/>
        <end position="420"/>
    </location>
</feature>
<keyword evidence="4 7" id="KW-1133">Transmembrane helix</keyword>
<evidence type="ECO:0000256" key="3">
    <source>
        <dbReference type="ARBA" id="ARBA00022692"/>
    </source>
</evidence>
<proteinExistence type="predicted"/>
<keyword evidence="5 7" id="KW-0472">Membrane</keyword>
<feature type="transmembrane region" description="Helical" evidence="7">
    <location>
        <begin position="508"/>
        <end position="528"/>
    </location>
</feature>
<comment type="subcellular location">
    <subcellularLocation>
        <location evidence="1">Membrane</location>
        <topology evidence="1">Multi-pass membrane protein</topology>
    </subcellularLocation>
</comment>
<dbReference type="InterPro" id="IPR011701">
    <property type="entry name" value="MFS"/>
</dbReference>
<feature type="transmembrane region" description="Helical" evidence="7">
    <location>
        <begin position="267"/>
        <end position="289"/>
    </location>
</feature>
<dbReference type="PANTHER" id="PTHR23501:SF177">
    <property type="entry name" value="MAJOR FACILITATOR SUPERFAMILY (MFS) PROFILE DOMAIN-CONTAINING PROTEIN-RELATED"/>
    <property type="match status" value="1"/>
</dbReference>
<evidence type="ECO:0000256" key="2">
    <source>
        <dbReference type="ARBA" id="ARBA00022448"/>
    </source>
</evidence>
<feature type="transmembrane region" description="Helical" evidence="7">
    <location>
        <begin position="343"/>
        <end position="363"/>
    </location>
</feature>
<feature type="region of interest" description="Disordered" evidence="6">
    <location>
        <begin position="1"/>
        <end position="26"/>
    </location>
</feature>
<dbReference type="InterPro" id="IPR020846">
    <property type="entry name" value="MFS_dom"/>
</dbReference>
<feature type="transmembrane region" description="Helical" evidence="7">
    <location>
        <begin position="194"/>
        <end position="214"/>
    </location>
</feature>
<feature type="domain" description="Major facilitator superfamily (MFS) profile" evidence="8">
    <location>
        <begin position="40"/>
        <end position="531"/>
    </location>
</feature>
<evidence type="ECO:0000256" key="1">
    <source>
        <dbReference type="ARBA" id="ARBA00004141"/>
    </source>
</evidence>
<dbReference type="PANTHER" id="PTHR23501">
    <property type="entry name" value="MAJOR FACILITATOR SUPERFAMILY"/>
    <property type="match status" value="1"/>
</dbReference>
<dbReference type="GO" id="GO:0022857">
    <property type="term" value="F:transmembrane transporter activity"/>
    <property type="evidence" value="ECO:0007669"/>
    <property type="project" value="InterPro"/>
</dbReference>
<comment type="caution">
    <text evidence="9">The sequence shown here is derived from an EMBL/GenBank/DDBJ whole genome shotgun (WGS) entry which is preliminary data.</text>
</comment>
<evidence type="ECO:0000256" key="5">
    <source>
        <dbReference type="ARBA" id="ARBA00023136"/>
    </source>
</evidence>
<evidence type="ECO:0000313" key="9">
    <source>
        <dbReference type="EMBL" id="KAF2148582.1"/>
    </source>
</evidence>
<dbReference type="InterPro" id="IPR036259">
    <property type="entry name" value="MFS_trans_sf"/>
</dbReference>
<evidence type="ECO:0000256" key="6">
    <source>
        <dbReference type="SAM" id="MobiDB-lite"/>
    </source>
</evidence>
<feature type="transmembrane region" description="Helical" evidence="7">
    <location>
        <begin position="432"/>
        <end position="453"/>
    </location>
</feature>
<feature type="transmembrane region" description="Helical" evidence="7">
    <location>
        <begin position="105"/>
        <end position="123"/>
    </location>
</feature>
<evidence type="ECO:0000313" key="10">
    <source>
        <dbReference type="Proteomes" id="UP000799439"/>
    </source>
</evidence>
<keyword evidence="2" id="KW-0813">Transport</keyword>
<evidence type="ECO:0000256" key="4">
    <source>
        <dbReference type="ARBA" id="ARBA00022989"/>
    </source>
</evidence>
<dbReference type="Pfam" id="PF07690">
    <property type="entry name" value="MFS_1"/>
    <property type="match status" value="1"/>
</dbReference>
<evidence type="ECO:0000259" key="8">
    <source>
        <dbReference type="PROSITE" id="PS50850"/>
    </source>
</evidence>
<feature type="transmembrane region" description="Helical" evidence="7">
    <location>
        <begin position="75"/>
        <end position="93"/>
    </location>
</feature>
<feature type="transmembrane region" description="Helical" evidence="7">
    <location>
        <begin position="235"/>
        <end position="255"/>
    </location>
</feature>
<sequence length="540" mass="57897">MDSLPADEGAQKEAGSNSEPLGPTNVEAETPPQGLRFFAILATLMLCCFLAALDMTIVATAVPAMSETFHSIKDIAWYGSAFFLTQATFQAFWGRIYGIFDLRIAFAMSILIFEVGCIVSATARSSVAVIVGRAISGVGGSGIIGGVFTIIAFITGTEKRRSICIGIIGTTFGFASVIGPLIGGVLTSHASWRWIFWINLPIGGVALLALFLFFQTPQSAKEVQKPFSWTGICMDLDLLGTALITTSMVFFMLALQRGGASKPWSSGLVVASLVLFGVLLLCFIINEWIMADRAMIPPRLFRRWPTWPLLGYTFLTSGTYFPLLYFLPIYFQAVQGVTAQNSGIRSIPLVLGVSIMTIASTTFMGRTGAWTLPLVVGALVIVAGSVLVYTLDIASTEKYWISYQILAGIGVGIAMEVPLVANQKDVPSLADIAPIIGMTMFFELMGAAIFMAVGELIFRYGLMSFLAKNAPHLDGIDVFNQGALNIKTNFGKDAPVVIESYMAGTTRGFIMCVACSVGASLIALMLVLPRVARKVGGRSS</sequence>
<dbReference type="SUPFAM" id="SSF103473">
    <property type="entry name" value="MFS general substrate transporter"/>
    <property type="match status" value="1"/>
</dbReference>
<feature type="transmembrane region" description="Helical" evidence="7">
    <location>
        <begin position="163"/>
        <end position="182"/>
    </location>
</feature>
<reference evidence="9" key="1">
    <citation type="journal article" date="2020" name="Stud. Mycol.">
        <title>101 Dothideomycetes genomes: a test case for predicting lifestyles and emergence of pathogens.</title>
        <authorList>
            <person name="Haridas S."/>
            <person name="Albert R."/>
            <person name="Binder M."/>
            <person name="Bloem J."/>
            <person name="Labutti K."/>
            <person name="Salamov A."/>
            <person name="Andreopoulos B."/>
            <person name="Baker S."/>
            <person name="Barry K."/>
            <person name="Bills G."/>
            <person name="Bluhm B."/>
            <person name="Cannon C."/>
            <person name="Castanera R."/>
            <person name="Culley D."/>
            <person name="Daum C."/>
            <person name="Ezra D."/>
            <person name="Gonzalez J."/>
            <person name="Henrissat B."/>
            <person name="Kuo A."/>
            <person name="Liang C."/>
            <person name="Lipzen A."/>
            <person name="Lutzoni F."/>
            <person name="Magnuson J."/>
            <person name="Mondo S."/>
            <person name="Nolan M."/>
            <person name="Ohm R."/>
            <person name="Pangilinan J."/>
            <person name="Park H.-J."/>
            <person name="Ramirez L."/>
            <person name="Alfaro M."/>
            <person name="Sun H."/>
            <person name="Tritt A."/>
            <person name="Yoshinaga Y."/>
            <person name="Zwiers L.-H."/>
            <person name="Turgeon B."/>
            <person name="Goodwin S."/>
            <person name="Spatafora J."/>
            <person name="Crous P."/>
            <person name="Grigoriev I."/>
        </authorList>
    </citation>
    <scope>NUCLEOTIDE SEQUENCE</scope>
    <source>
        <strain evidence="9">CBS 260.36</strain>
    </source>
</reference>
<keyword evidence="10" id="KW-1185">Reference proteome</keyword>
<feature type="transmembrane region" description="Helical" evidence="7">
    <location>
        <begin position="370"/>
        <end position="389"/>
    </location>
</feature>
<accession>A0A9P4IR86</accession>
<feature type="transmembrane region" description="Helical" evidence="7">
    <location>
        <begin position="37"/>
        <end position="63"/>
    </location>
</feature>
<feature type="transmembrane region" description="Helical" evidence="7">
    <location>
        <begin position="135"/>
        <end position="156"/>
    </location>
</feature>
<dbReference type="EMBL" id="ML996093">
    <property type="protein sequence ID" value="KAF2148582.1"/>
    <property type="molecule type" value="Genomic_DNA"/>
</dbReference>
<dbReference type="AlphaFoldDB" id="A0A9P4IR86"/>
<dbReference type="GO" id="GO:0005886">
    <property type="term" value="C:plasma membrane"/>
    <property type="evidence" value="ECO:0007669"/>
    <property type="project" value="TreeGrafter"/>
</dbReference>
<evidence type="ECO:0000256" key="7">
    <source>
        <dbReference type="SAM" id="Phobius"/>
    </source>
</evidence>
<organism evidence="9 10">
    <name type="scientific">Myriangium duriaei CBS 260.36</name>
    <dbReference type="NCBI Taxonomy" id="1168546"/>
    <lineage>
        <taxon>Eukaryota</taxon>
        <taxon>Fungi</taxon>
        <taxon>Dikarya</taxon>
        <taxon>Ascomycota</taxon>
        <taxon>Pezizomycotina</taxon>
        <taxon>Dothideomycetes</taxon>
        <taxon>Dothideomycetidae</taxon>
        <taxon>Myriangiales</taxon>
        <taxon>Myriangiaceae</taxon>
        <taxon>Myriangium</taxon>
    </lineage>
</organism>
<keyword evidence="3 7" id="KW-0812">Transmembrane</keyword>
<dbReference type="Gene3D" id="1.20.1250.20">
    <property type="entry name" value="MFS general substrate transporter like domains"/>
    <property type="match status" value="1"/>
</dbReference>
<gene>
    <name evidence="9" type="ORF">K461DRAFT_248099</name>
</gene>
<dbReference type="OrthoDB" id="10021397at2759"/>